<organism evidence="6 7">
    <name type="scientific">Plastoroseomonas hellenica</name>
    <dbReference type="NCBI Taxonomy" id="2687306"/>
    <lineage>
        <taxon>Bacteria</taxon>
        <taxon>Pseudomonadati</taxon>
        <taxon>Pseudomonadota</taxon>
        <taxon>Alphaproteobacteria</taxon>
        <taxon>Acetobacterales</taxon>
        <taxon>Acetobacteraceae</taxon>
        <taxon>Plastoroseomonas</taxon>
    </lineage>
</organism>
<keyword evidence="3" id="KW-0464">Manganese</keyword>
<comment type="caution">
    <text evidence="6">The sequence shown here is derived from an EMBL/GenBank/DDBJ whole genome shotgun (WGS) entry which is preliminary data.</text>
</comment>
<keyword evidence="2" id="KW-0378">Hydrolase</keyword>
<dbReference type="Pfam" id="PF00491">
    <property type="entry name" value="Arginase"/>
    <property type="match status" value="1"/>
</dbReference>
<keyword evidence="1" id="KW-0479">Metal-binding</keyword>
<proteinExistence type="inferred from homology"/>
<reference evidence="7" key="1">
    <citation type="journal article" date="2021" name="Syst. Appl. Microbiol.">
        <title>Roseomonas hellenica sp. nov., isolated from roots of wild-growing Alkanna tinctoria.</title>
        <authorList>
            <person name="Rat A."/>
            <person name="Naranjo H.D."/>
            <person name="Lebbe L."/>
            <person name="Cnockaert M."/>
            <person name="Krigas N."/>
            <person name="Grigoriadou K."/>
            <person name="Maloupa E."/>
            <person name="Willems A."/>
        </authorList>
    </citation>
    <scope>NUCLEOTIDE SEQUENCE [LARGE SCALE GENOMIC DNA]</scope>
    <source>
        <strain evidence="7">LMG 31523</strain>
    </source>
</reference>
<evidence type="ECO:0000256" key="3">
    <source>
        <dbReference type="ARBA" id="ARBA00023211"/>
    </source>
</evidence>
<keyword evidence="7" id="KW-1185">Reference proteome</keyword>
<evidence type="ECO:0000313" key="7">
    <source>
        <dbReference type="Proteomes" id="UP001196870"/>
    </source>
</evidence>
<evidence type="ECO:0000256" key="1">
    <source>
        <dbReference type="ARBA" id="ARBA00022723"/>
    </source>
</evidence>
<dbReference type="Gene3D" id="3.40.800.10">
    <property type="entry name" value="Ureohydrolase domain"/>
    <property type="match status" value="1"/>
</dbReference>
<dbReference type="PANTHER" id="PTHR43782:SF3">
    <property type="entry name" value="ARGINASE"/>
    <property type="match status" value="1"/>
</dbReference>
<evidence type="ECO:0000313" key="6">
    <source>
        <dbReference type="EMBL" id="MBR0664102.1"/>
    </source>
</evidence>
<feature type="region of interest" description="Disordered" evidence="5">
    <location>
        <begin position="39"/>
        <end position="61"/>
    </location>
</feature>
<evidence type="ECO:0000256" key="2">
    <source>
        <dbReference type="ARBA" id="ARBA00022801"/>
    </source>
</evidence>
<dbReference type="Proteomes" id="UP001196870">
    <property type="component" value="Unassembled WGS sequence"/>
</dbReference>
<dbReference type="PROSITE" id="PS51409">
    <property type="entry name" value="ARGINASE_2"/>
    <property type="match status" value="1"/>
</dbReference>
<gene>
    <name evidence="6" type="ORF">GXW71_07010</name>
</gene>
<dbReference type="InterPro" id="IPR023696">
    <property type="entry name" value="Ureohydrolase_dom_sf"/>
</dbReference>
<sequence>MTRTLCLVGAPSSAGAYAPGQEKAPAAFRRHGLVPALAGSGRRVNDHGDVPSFRWRPDPQRPKAMNLDAVRRTAAAVADKVGEAMAGGGAALVLGGDCTVELGTVAGALRDEHSVGLIYIDLDVDLNTPETSDGALDWTGVAHLLDRPGTEAALSGLGPRRPMLAPADILYFAADNITPPEAEAMHALDLGLIALAEVKADPIAAARRAAAWGARYDRLLIHLDVDVLSFTDFPIAENIRRCDGLSFDALAAALALLVAAPNWRALTVTEVNPDHAPDERAAFDRLIAMLTEALPA</sequence>
<protein>
    <submittedName>
        <fullName evidence="6">Arginase family protein</fullName>
    </submittedName>
</protein>
<dbReference type="InterPro" id="IPR006035">
    <property type="entry name" value="Ureohydrolase"/>
</dbReference>
<evidence type="ECO:0000256" key="5">
    <source>
        <dbReference type="SAM" id="MobiDB-lite"/>
    </source>
</evidence>
<comment type="similarity">
    <text evidence="4">Belongs to the arginase family.</text>
</comment>
<dbReference type="PANTHER" id="PTHR43782">
    <property type="entry name" value="ARGINASE"/>
    <property type="match status" value="1"/>
</dbReference>
<name>A0ABS5EUY7_9PROT</name>
<dbReference type="RefSeq" id="WP_211851694.1">
    <property type="nucleotide sequence ID" value="NZ_JAAGBB010000006.1"/>
</dbReference>
<accession>A0ABS5EUY7</accession>
<evidence type="ECO:0000256" key="4">
    <source>
        <dbReference type="PROSITE-ProRule" id="PRU00742"/>
    </source>
</evidence>
<dbReference type="SUPFAM" id="SSF52768">
    <property type="entry name" value="Arginase/deacetylase"/>
    <property type="match status" value="1"/>
</dbReference>
<dbReference type="EMBL" id="JAAGBB010000006">
    <property type="protein sequence ID" value="MBR0664102.1"/>
    <property type="molecule type" value="Genomic_DNA"/>
</dbReference>
<feature type="compositionally biased region" description="Basic and acidic residues" evidence="5">
    <location>
        <begin position="43"/>
        <end position="61"/>
    </location>
</feature>